<evidence type="ECO:0000256" key="1">
    <source>
        <dbReference type="SAM" id="MobiDB-lite"/>
    </source>
</evidence>
<feature type="compositionally biased region" description="Low complexity" evidence="1">
    <location>
        <begin position="1"/>
        <end position="13"/>
    </location>
</feature>
<feature type="compositionally biased region" description="Basic and acidic residues" evidence="1">
    <location>
        <begin position="107"/>
        <end position="229"/>
    </location>
</feature>
<evidence type="ECO:0000313" key="4">
    <source>
        <dbReference type="Proteomes" id="UP000295703"/>
    </source>
</evidence>
<evidence type="ECO:0000259" key="2">
    <source>
        <dbReference type="Pfam" id="PF06985"/>
    </source>
</evidence>
<organism evidence="3 4">
    <name type="scientific">Colletotrichum trifolii</name>
    <dbReference type="NCBI Taxonomy" id="5466"/>
    <lineage>
        <taxon>Eukaryota</taxon>
        <taxon>Fungi</taxon>
        <taxon>Dikarya</taxon>
        <taxon>Ascomycota</taxon>
        <taxon>Pezizomycotina</taxon>
        <taxon>Sordariomycetes</taxon>
        <taxon>Hypocreomycetidae</taxon>
        <taxon>Glomerellales</taxon>
        <taxon>Glomerellaceae</taxon>
        <taxon>Colletotrichum</taxon>
        <taxon>Colletotrichum orbiculare species complex</taxon>
    </lineage>
</organism>
<sequence length="933" mass="103928">MESARGSGPAAKGPGPPPPPPPPPPPAPAPVPVPDDVSSESSASDDEDDGDDIGAYSAPTPPPQRRPVLQHQQTGPPPPPQQPQAQPHLPPPPPLARTPPQQTGPRGSKERDVRGDRHRERDSYIPRERDKYRDGDRERDRDSPRIRDRYHRDSDRDSPRIRERHRDSDRDSPRIRNKYRDSDKFRDSDRERDRERSVPRDRDQYYRDDKYHRDSDRDRESPPFRDAKRQSVVADNAHARRQSVPANDLNGGSKRQSITERLMSTWTARTAKEPPPSGGGPLPSRRASVASAGPKQQFNPVARVREWLDTCNAEHGDHCSGPPADTWRPIWLIDSVNRCLVRARAADRYIALSYVYEPPLPSTRGPVETLRENLDMLTATLDDADVPQTILNAMWLARKLGIKYLWVDRFCIVQDDDVERDEYIRNMAYVYANAYLTIVAAAGDAETGLTALLKKTPPPRGGPAKMKHDDLVLSSRWAGRTWTVQEGMYSRRKVFVFDEVVTWECHCEVWQGAPAPGRFSKILKGARAANQPCSHRPSPAALGYLHPVWPDMDEFARIAMDYSARRVTLMSDTMRALRGITTVLDKSYAGGFVFGMPVCFLDIAMLWQPRAMVRRRMMIQPVTGLNPLPSWSWLGWHYDGVPADMTLWRAACDYVQDAPVSGGRRGDRRYKSPYAFRLRPLVNYELTDRATYTRLPSEGLMYRDRRQRRTQPLPAGWSRNSGGGFRYAGDPEVLFRYPVPVGEMSDPTAAATAADFPPGATLLSFSTTVAFLEVDFALARNGAPADAKNSAATAAASAAGGPAVAAGGPGAGLVAPGRGYGVPLAMGNIWSRTGKWCGVVTAHDSWLGLQGANHTGEEKLEFIAISTASERGGSHVFDIDAFRDNMDEDEIVDFVNVLWVERVGGVCYRRGLGHVVQRVWDAVARDRVEILLG</sequence>
<comment type="caution">
    <text evidence="3">The sequence shown here is derived from an EMBL/GenBank/DDBJ whole genome shotgun (WGS) entry which is preliminary data.</text>
</comment>
<dbReference type="AlphaFoldDB" id="A0A4R8RS35"/>
<feature type="compositionally biased region" description="Pro residues" evidence="1">
    <location>
        <begin position="14"/>
        <end position="33"/>
    </location>
</feature>
<proteinExistence type="predicted"/>
<feature type="compositionally biased region" description="Pro residues" evidence="1">
    <location>
        <begin position="75"/>
        <end position="97"/>
    </location>
</feature>
<accession>A0A4R8RS35</accession>
<dbReference type="STRING" id="5466.A0A4R8RS35"/>
<dbReference type="Proteomes" id="UP000295703">
    <property type="component" value="Unassembled WGS sequence"/>
</dbReference>
<dbReference type="PANTHER" id="PTHR33112">
    <property type="entry name" value="DOMAIN PROTEIN, PUTATIVE-RELATED"/>
    <property type="match status" value="1"/>
</dbReference>
<reference evidence="3 4" key="1">
    <citation type="submission" date="2018-12" db="EMBL/GenBank/DDBJ databases">
        <title>Genome sequence and assembly of Colletotrichum trifolii.</title>
        <authorList>
            <person name="Gan P."/>
            <person name="Shirasu K."/>
        </authorList>
    </citation>
    <scope>NUCLEOTIDE SEQUENCE [LARGE SCALE GENOMIC DNA]</scope>
    <source>
        <strain evidence="3 4">543-2</strain>
    </source>
</reference>
<evidence type="ECO:0000313" key="3">
    <source>
        <dbReference type="EMBL" id="TDZ68305.1"/>
    </source>
</evidence>
<protein>
    <submittedName>
        <fullName evidence="3">Nipped-B-like protein B</fullName>
    </submittedName>
</protein>
<feature type="domain" description="Heterokaryon incompatibility" evidence="2">
    <location>
        <begin position="349"/>
        <end position="486"/>
    </location>
</feature>
<dbReference type="EMBL" id="RYZW01000012">
    <property type="protein sequence ID" value="TDZ68305.1"/>
    <property type="molecule type" value="Genomic_DNA"/>
</dbReference>
<dbReference type="PANTHER" id="PTHR33112:SF16">
    <property type="entry name" value="HETEROKARYON INCOMPATIBILITY DOMAIN-CONTAINING PROTEIN"/>
    <property type="match status" value="1"/>
</dbReference>
<keyword evidence="4" id="KW-1185">Reference proteome</keyword>
<dbReference type="Pfam" id="PF06985">
    <property type="entry name" value="HET"/>
    <property type="match status" value="1"/>
</dbReference>
<name>A0A4R8RS35_COLTR</name>
<gene>
    <name evidence="3" type="primary">nipblb-0</name>
    <name evidence="3" type="ORF">CTRI78_v002280</name>
</gene>
<feature type="region of interest" description="Disordered" evidence="1">
    <location>
        <begin position="1"/>
        <end position="298"/>
    </location>
</feature>
<feature type="compositionally biased region" description="Acidic residues" evidence="1">
    <location>
        <begin position="43"/>
        <end position="52"/>
    </location>
</feature>
<dbReference type="InterPro" id="IPR010730">
    <property type="entry name" value="HET"/>
</dbReference>